<keyword evidence="2" id="KW-0812">Transmembrane</keyword>
<sequence length="617" mass="68331">MLMGPTTAQDQVRAASLLKGTKDESSCDLQNQLSAFCEYQSARDYTGIRRRATNGTAPSKCTCNPVFFNIWSACSYSSGNNTLPIYSSWTAQCQSNSVSVSGSAQWVLSPSGVGPGMDFPGWAKLSVPGNGTFDMMRAVSVAIARPRTPAKIIMISVVVGVISGLLIVVLFFGWQRRKTVTRKSTFQKLRYPIWTRRLRSVQQEEPKSDWTIDRAEEPPQPQEEEFVFVHPQSPTSPTSPLSLHDEPLRSRWSDSIHAPPSIMDNRRPLRSVWSENIARRVKAVPGLISKPWKPRPIRVTAVPARRGFRVDTNDRTFGLVSPGYTPTSAHPSRLHETIHEDDEEQGLDADGHQRQQSIHDVDDDERMTLISDHDRTDNDVFLISRNGTDFNTLGSTPTYSNILVVSPSDYGHVPQQNQRSKKPQVPPPLHSPPANTRTVYTPHSNGAGPSYSSALRPIALERSQSNLPRPPAIARQTSAEQPHHRAPSLHDSIDIDFEAASISRRSSNQSFRAPALQHQRSISQSGLVGIDEVYHDPYAPTNHRRGLSADDAASFYLTPENAAYPPHQLSVENLIPRRTDPVMLFPGSVRGAGYGTTPDAYPKPLPSLQPNRRGNIS</sequence>
<reference evidence="3 4" key="1">
    <citation type="journal article" date="2008" name="Nature">
        <title>The genome of Laccaria bicolor provides insights into mycorrhizal symbiosis.</title>
        <authorList>
            <person name="Martin F."/>
            <person name="Aerts A."/>
            <person name="Ahren D."/>
            <person name="Brun A."/>
            <person name="Danchin E.G.J."/>
            <person name="Duchaussoy F."/>
            <person name="Gibon J."/>
            <person name="Kohler A."/>
            <person name="Lindquist E."/>
            <person name="Pereda V."/>
            <person name="Salamov A."/>
            <person name="Shapiro H.J."/>
            <person name="Wuyts J."/>
            <person name="Blaudez D."/>
            <person name="Buee M."/>
            <person name="Brokstein P."/>
            <person name="Canbaeck B."/>
            <person name="Cohen D."/>
            <person name="Courty P.E."/>
            <person name="Coutinho P.M."/>
            <person name="Delaruelle C."/>
            <person name="Detter J.C."/>
            <person name="Deveau A."/>
            <person name="DiFazio S."/>
            <person name="Duplessis S."/>
            <person name="Fraissinet-Tachet L."/>
            <person name="Lucic E."/>
            <person name="Frey-Klett P."/>
            <person name="Fourrey C."/>
            <person name="Feussner I."/>
            <person name="Gay G."/>
            <person name="Grimwood J."/>
            <person name="Hoegger P.J."/>
            <person name="Jain P."/>
            <person name="Kilaru S."/>
            <person name="Labbe J."/>
            <person name="Lin Y.C."/>
            <person name="Legue V."/>
            <person name="Le Tacon F."/>
            <person name="Marmeisse R."/>
            <person name="Melayah D."/>
            <person name="Montanini B."/>
            <person name="Muratet M."/>
            <person name="Nehls U."/>
            <person name="Niculita-Hirzel H."/>
            <person name="Oudot-Le Secq M.P."/>
            <person name="Peter M."/>
            <person name="Quesneville H."/>
            <person name="Rajashekar B."/>
            <person name="Reich M."/>
            <person name="Rouhier N."/>
            <person name="Schmutz J."/>
            <person name="Yin T."/>
            <person name="Chalot M."/>
            <person name="Henrissat B."/>
            <person name="Kuees U."/>
            <person name="Lucas S."/>
            <person name="Van de Peer Y."/>
            <person name="Podila G.K."/>
            <person name="Polle A."/>
            <person name="Pukkila P.J."/>
            <person name="Richardson P.M."/>
            <person name="Rouze P."/>
            <person name="Sanders I.R."/>
            <person name="Stajich J.E."/>
            <person name="Tunlid A."/>
            <person name="Tuskan G."/>
            <person name="Grigoriev I.V."/>
        </authorList>
    </citation>
    <scope>NUCLEOTIDE SEQUENCE [LARGE SCALE GENOMIC DNA]</scope>
    <source>
        <strain evidence="4">S238N-H82 / ATCC MYA-4686</strain>
    </source>
</reference>
<feature type="compositionally biased region" description="Polar residues" evidence="1">
    <location>
        <begin position="608"/>
        <end position="617"/>
    </location>
</feature>
<proteinExistence type="predicted"/>
<evidence type="ECO:0000313" key="3">
    <source>
        <dbReference type="EMBL" id="EDR11688.1"/>
    </source>
</evidence>
<protein>
    <submittedName>
        <fullName evidence="3">Predicted protein</fullName>
    </submittedName>
</protein>
<dbReference type="AlphaFoldDB" id="B0D1R9"/>
<dbReference type="Proteomes" id="UP000001194">
    <property type="component" value="Unassembled WGS sequence"/>
</dbReference>
<keyword evidence="2" id="KW-1133">Transmembrane helix</keyword>
<feature type="compositionally biased region" description="Basic and acidic residues" evidence="1">
    <location>
        <begin position="349"/>
        <end position="360"/>
    </location>
</feature>
<organism evidence="4">
    <name type="scientific">Laccaria bicolor (strain S238N-H82 / ATCC MYA-4686)</name>
    <name type="common">Bicoloured deceiver</name>
    <name type="synonym">Laccaria laccata var. bicolor</name>
    <dbReference type="NCBI Taxonomy" id="486041"/>
    <lineage>
        <taxon>Eukaryota</taxon>
        <taxon>Fungi</taxon>
        <taxon>Dikarya</taxon>
        <taxon>Basidiomycota</taxon>
        <taxon>Agaricomycotina</taxon>
        <taxon>Agaricomycetes</taxon>
        <taxon>Agaricomycetidae</taxon>
        <taxon>Agaricales</taxon>
        <taxon>Agaricineae</taxon>
        <taxon>Hydnangiaceae</taxon>
        <taxon>Laccaria</taxon>
    </lineage>
</organism>
<name>B0D1R9_LACBS</name>
<evidence type="ECO:0000256" key="1">
    <source>
        <dbReference type="SAM" id="MobiDB-lite"/>
    </source>
</evidence>
<evidence type="ECO:0000313" key="4">
    <source>
        <dbReference type="Proteomes" id="UP000001194"/>
    </source>
</evidence>
<keyword evidence="2" id="KW-0472">Membrane</keyword>
<feature type="transmembrane region" description="Helical" evidence="2">
    <location>
        <begin position="152"/>
        <end position="174"/>
    </location>
</feature>
<dbReference type="RefSeq" id="XP_001877585.1">
    <property type="nucleotide sequence ID" value="XM_001877550.1"/>
</dbReference>
<feature type="compositionally biased region" description="Polar residues" evidence="1">
    <location>
        <begin position="433"/>
        <end position="444"/>
    </location>
</feature>
<dbReference type="KEGG" id="lbc:LACBIDRAFT_314177"/>
<evidence type="ECO:0000256" key="2">
    <source>
        <dbReference type="SAM" id="Phobius"/>
    </source>
</evidence>
<feature type="region of interest" description="Disordered" evidence="1">
    <location>
        <begin position="407"/>
        <end position="452"/>
    </location>
</feature>
<accession>B0D1R9</accession>
<gene>
    <name evidence="3" type="ORF">LACBIDRAFT_314177</name>
</gene>
<dbReference type="EMBL" id="DS547095">
    <property type="protein sequence ID" value="EDR11688.1"/>
    <property type="molecule type" value="Genomic_DNA"/>
</dbReference>
<keyword evidence="4" id="KW-1185">Reference proteome</keyword>
<feature type="region of interest" description="Disordered" evidence="1">
    <location>
        <begin position="205"/>
        <end position="224"/>
    </location>
</feature>
<feature type="region of interest" description="Disordered" evidence="1">
    <location>
        <begin position="593"/>
        <end position="617"/>
    </location>
</feature>
<dbReference type="InParanoid" id="B0D1R9"/>
<feature type="region of interest" description="Disordered" evidence="1">
    <location>
        <begin position="319"/>
        <end position="365"/>
    </location>
</feature>
<dbReference type="OrthoDB" id="3062174at2759"/>
<dbReference type="HOGENOM" id="CLU_442832_0_0_1"/>
<feature type="compositionally biased region" description="Basic and acidic residues" evidence="1">
    <location>
        <begin position="205"/>
        <end position="217"/>
    </location>
</feature>
<dbReference type="GeneID" id="6073013"/>